<evidence type="ECO:0000256" key="4">
    <source>
        <dbReference type="ARBA" id="ARBA00023157"/>
    </source>
</evidence>
<name>A0AAV2HBY0_LYMST</name>
<feature type="chain" id="PRO_5043595422" description="EGF-like domain-containing protein" evidence="5">
    <location>
        <begin position="23"/>
        <end position="194"/>
    </location>
</feature>
<dbReference type="SUPFAM" id="SSF57196">
    <property type="entry name" value="EGF/Laminin"/>
    <property type="match status" value="1"/>
</dbReference>
<keyword evidence="2 5" id="KW-0732">Signal</keyword>
<evidence type="ECO:0000256" key="2">
    <source>
        <dbReference type="ARBA" id="ARBA00022729"/>
    </source>
</evidence>
<organism evidence="8 9">
    <name type="scientific">Lymnaea stagnalis</name>
    <name type="common">Great pond snail</name>
    <name type="synonym">Helix stagnalis</name>
    <dbReference type="NCBI Taxonomy" id="6523"/>
    <lineage>
        <taxon>Eukaryota</taxon>
        <taxon>Metazoa</taxon>
        <taxon>Spiralia</taxon>
        <taxon>Lophotrochozoa</taxon>
        <taxon>Mollusca</taxon>
        <taxon>Gastropoda</taxon>
        <taxon>Heterobranchia</taxon>
        <taxon>Euthyneura</taxon>
        <taxon>Panpulmonata</taxon>
        <taxon>Hygrophila</taxon>
        <taxon>Lymnaeoidea</taxon>
        <taxon>Lymnaeidae</taxon>
        <taxon>Lymnaea</taxon>
    </lineage>
</organism>
<dbReference type="AlphaFoldDB" id="A0AAV2HBY0"/>
<evidence type="ECO:0000259" key="7">
    <source>
        <dbReference type="SMART" id="SM00181"/>
    </source>
</evidence>
<comment type="caution">
    <text evidence="8">The sequence shown here is derived from an EMBL/GenBank/DDBJ whole genome shotgun (WGS) entry which is preliminary data.</text>
</comment>
<feature type="domain" description="EGF-like calcium-binding" evidence="6">
    <location>
        <begin position="112"/>
        <end position="153"/>
    </location>
</feature>
<feature type="domain" description="EGF-like" evidence="7">
    <location>
        <begin position="115"/>
        <end position="153"/>
    </location>
</feature>
<proteinExistence type="predicted"/>
<feature type="domain" description="EGF-like calcium-binding" evidence="6">
    <location>
        <begin position="75"/>
        <end position="111"/>
    </location>
</feature>
<dbReference type="InterPro" id="IPR000742">
    <property type="entry name" value="EGF"/>
</dbReference>
<dbReference type="InterPro" id="IPR018097">
    <property type="entry name" value="EGF_Ca-bd_CS"/>
</dbReference>
<dbReference type="Proteomes" id="UP001497497">
    <property type="component" value="Unassembled WGS sequence"/>
</dbReference>
<dbReference type="SMART" id="SM00179">
    <property type="entry name" value="EGF_CA"/>
    <property type="match status" value="2"/>
</dbReference>
<evidence type="ECO:0000256" key="5">
    <source>
        <dbReference type="SAM" id="SignalP"/>
    </source>
</evidence>
<dbReference type="PROSITE" id="PS01187">
    <property type="entry name" value="EGF_CA"/>
    <property type="match status" value="1"/>
</dbReference>
<keyword evidence="3" id="KW-0677">Repeat</keyword>
<dbReference type="PANTHER" id="PTHR24034">
    <property type="entry name" value="EGF-LIKE DOMAIN-CONTAINING PROTEIN"/>
    <property type="match status" value="1"/>
</dbReference>
<gene>
    <name evidence="8" type="ORF">GSLYS_00004878001</name>
</gene>
<evidence type="ECO:0000313" key="8">
    <source>
        <dbReference type="EMBL" id="CAL1530753.1"/>
    </source>
</evidence>
<feature type="domain" description="EGF-like" evidence="7">
    <location>
        <begin position="26"/>
        <end position="66"/>
    </location>
</feature>
<dbReference type="SMART" id="SM00181">
    <property type="entry name" value="EGF"/>
    <property type="match status" value="3"/>
</dbReference>
<dbReference type="EMBL" id="CAXITT010000075">
    <property type="protein sequence ID" value="CAL1530753.1"/>
    <property type="molecule type" value="Genomic_DNA"/>
</dbReference>
<keyword evidence="1" id="KW-0245">EGF-like domain</keyword>
<sequence>MDTSLHLLLLVVILYNFSPSSAQTGICDPVTNNCANGVCQLQTNNQYGCVCNVNHIRNPNNPLVCNLIPPCDPANVQQCINGLCQLQFSGQYGCTCNPGFQVSGINPDRCEDINECALPITACAPGACTDLVGDYACSACQAGFVLNQFSKCDAGNQVLPNQPGSNGGFFPSMFPSFGGGNPYMWMWMMDEMFK</sequence>
<dbReference type="GO" id="GO:0005509">
    <property type="term" value="F:calcium ion binding"/>
    <property type="evidence" value="ECO:0007669"/>
    <property type="project" value="InterPro"/>
</dbReference>
<keyword evidence="4" id="KW-1015">Disulfide bond</keyword>
<accession>A0AAV2HBY0</accession>
<evidence type="ECO:0000256" key="3">
    <source>
        <dbReference type="ARBA" id="ARBA00022737"/>
    </source>
</evidence>
<dbReference type="Gene3D" id="2.10.25.10">
    <property type="entry name" value="Laminin"/>
    <property type="match status" value="1"/>
</dbReference>
<dbReference type="InterPro" id="IPR001881">
    <property type="entry name" value="EGF-like_Ca-bd_dom"/>
</dbReference>
<evidence type="ECO:0000256" key="1">
    <source>
        <dbReference type="ARBA" id="ARBA00022536"/>
    </source>
</evidence>
<feature type="signal peptide" evidence="5">
    <location>
        <begin position="1"/>
        <end position="22"/>
    </location>
</feature>
<evidence type="ECO:0008006" key="10">
    <source>
        <dbReference type="Google" id="ProtNLM"/>
    </source>
</evidence>
<evidence type="ECO:0000259" key="6">
    <source>
        <dbReference type="SMART" id="SM00179"/>
    </source>
</evidence>
<keyword evidence="9" id="KW-1185">Reference proteome</keyword>
<dbReference type="InterPro" id="IPR050751">
    <property type="entry name" value="ECM_structural_protein"/>
</dbReference>
<feature type="domain" description="EGF-like" evidence="7">
    <location>
        <begin position="70"/>
        <end position="111"/>
    </location>
</feature>
<protein>
    <recommendedName>
        <fullName evidence="10">EGF-like domain-containing protein</fullName>
    </recommendedName>
</protein>
<reference evidence="8 9" key="1">
    <citation type="submission" date="2024-04" db="EMBL/GenBank/DDBJ databases">
        <authorList>
            <consortium name="Genoscope - CEA"/>
            <person name="William W."/>
        </authorList>
    </citation>
    <scope>NUCLEOTIDE SEQUENCE [LARGE SCALE GENOMIC DNA]</scope>
</reference>
<dbReference type="PANTHER" id="PTHR24034:SF209">
    <property type="entry name" value="EGF-LIKE DOMAIN-CONTAINING PROTEIN"/>
    <property type="match status" value="1"/>
</dbReference>
<evidence type="ECO:0000313" key="9">
    <source>
        <dbReference type="Proteomes" id="UP001497497"/>
    </source>
</evidence>
<dbReference type="Gene3D" id="2.90.20.10">
    <property type="entry name" value="Plasmodium vivax P25 domain"/>
    <property type="match status" value="1"/>
</dbReference>